<feature type="compositionally biased region" description="Low complexity" evidence="1">
    <location>
        <begin position="42"/>
        <end position="63"/>
    </location>
</feature>
<sequence>MAWFAPLEVQAVSDGKRGCRDRSRCGDPAGSGPARSGPIGAGPLRPDLLRSGPSRPRPFRSGLVRTGPFRSGPTLSSDPLRSDRPAQARSGPACADPLRSSPTRPAQASSGPARADPLRSSRLTRPTRARFDSTPPALADFGSAHLGPARPGPLWPASAPAQLARAHIGPAHFGRPGPLWPTSVRPTSVQPGRPALARFGPARLARAHIGPTRFGPTRPALADLGPAHLCRPTPLCPILSNLWILSLFSVFSLALVGLACCGVHRRIEPVLMRPLRITCLAWHRVALLSCLLSLVSCPRSLSASQAALRGIRDLPAMGDAPIRIAGLSLLPVLRYRDAALLSCCGALALRRCGAAALRCCGASRSPRCSGGRRAPTATATDPPPDRDARSRSLCRGSRPVVGVPHAHRAA</sequence>
<accession>A0A1G9DY21</accession>
<feature type="compositionally biased region" description="Basic and acidic residues" evidence="1">
    <location>
        <begin position="14"/>
        <end position="25"/>
    </location>
</feature>
<keyword evidence="2" id="KW-0472">Membrane</keyword>
<dbReference type="Proteomes" id="UP000198662">
    <property type="component" value="Unassembled WGS sequence"/>
</dbReference>
<feature type="compositionally biased region" description="Polar residues" evidence="1">
    <location>
        <begin position="100"/>
        <end position="110"/>
    </location>
</feature>
<dbReference type="EMBL" id="FNGF01000001">
    <property type="protein sequence ID" value="SDK68771.1"/>
    <property type="molecule type" value="Genomic_DNA"/>
</dbReference>
<protein>
    <submittedName>
        <fullName evidence="3">Uncharacterized protein</fullName>
    </submittedName>
</protein>
<gene>
    <name evidence="3" type="ORF">SAMN05216298_1176</name>
</gene>
<dbReference type="AlphaFoldDB" id="A0A1G9DY21"/>
<feature type="transmembrane region" description="Helical" evidence="2">
    <location>
        <begin position="242"/>
        <end position="263"/>
    </location>
</feature>
<name>A0A1G9DY21_9ACTN</name>
<dbReference type="STRING" id="380244.SAMN05216298_1176"/>
<feature type="region of interest" description="Disordered" evidence="1">
    <location>
        <begin position="13"/>
        <end position="145"/>
    </location>
</feature>
<evidence type="ECO:0000256" key="2">
    <source>
        <dbReference type="SAM" id="Phobius"/>
    </source>
</evidence>
<feature type="region of interest" description="Disordered" evidence="1">
    <location>
        <begin position="362"/>
        <end position="410"/>
    </location>
</feature>
<organism evidence="3 4">
    <name type="scientific">Glycomyces sambucus</name>
    <dbReference type="NCBI Taxonomy" id="380244"/>
    <lineage>
        <taxon>Bacteria</taxon>
        <taxon>Bacillati</taxon>
        <taxon>Actinomycetota</taxon>
        <taxon>Actinomycetes</taxon>
        <taxon>Glycomycetales</taxon>
        <taxon>Glycomycetaceae</taxon>
        <taxon>Glycomyces</taxon>
    </lineage>
</organism>
<evidence type="ECO:0000313" key="4">
    <source>
        <dbReference type="Proteomes" id="UP000198662"/>
    </source>
</evidence>
<evidence type="ECO:0000256" key="1">
    <source>
        <dbReference type="SAM" id="MobiDB-lite"/>
    </source>
</evidence>
<keyword evidence="2" id="KW-1133">Transmembrane helix</keyword>
<keyword evidence="2" id="KW-0812">Transmembrane</keyword>
<evidence type="ECO:0000313" key="3">
    <source>
        <dbReference type="EMBL" id="SDK68771.1"/>
    </source>
</evidence>
<reference evidence="4" key="1">
    <citation type="submission" date="2016-10" db="EMBL/GenBank/DDBJ databases">
        <authorList>
            <person name="Varghese N."/>
            <person name="Submissions S."/>
        </authorList>
    </citation>
    <scope>NUCLEOTIDE SEQUENCE [LARGE SCALE GENOMIC DNA]</scope>
    <source>
        <strain evidence="4">CGMCC 4.3147</strain>
    </source>
</reference>
<proteinExistence type="predicted"/>
<keyword evidence="4" id="KW-1185">Reference proteome</keyword>